<dbReference type="InterPro" id="IPR003660">
    <property type="entry name" value="HAMP_dom"/>
</dbReference>
<dbReference type="PANTHER" id="PTHR32089">
    <property type="entry name" value="METHYL-ACCEPTING CHEMOTAXIS PROTEIN MCPB"/>
    <property type="match status" value="1"/>
</dbReference>
<dbReference type="RefSeq" id="WP_121940238.1">
    <property type="nucleotide sequence ID" value="NZ_REFR01000016.1"/>
</dbReference>
<dbReference type="SUPFAM" id="SSF58104">
    <property type="entry name" value="Methyl-accepting chemotaxis protein (MCP) signaling domain"/>
    <property type="match status" value="1"/>
</dbReference>
<feature type="domain" description="Methyl-accepting transducer" evidence="6">
    <location>
        <begin position="439"/>
        <end position="683"/>
    </location>
</feature>
<keyword evidence="9" id="KW-1185">Reference proteome</keyword>
<evidence type="ECO:0000313" key="9">
    <source>
        <dbReference type="Proteomes" id="UP000271227"/>
    </source>
</evidence>
<evidence type="ECO:0000313" key="8">
    <source>
        <dbReference type="EMBL" id="RMB01412.1"/>
    </source>
</evidence>
<dbReference type="AlphaFoldDB" id="A0A3M0BWD5"/>
<dbReference type="InterPro" id="IPR013587">
    <property type="entry name" value="Nitrate/nitrite_sensing"/>
</dbReference>
<dbReference type="InParanoid" id="A0A3M0BWD5"/>
<evidence type="ECO:0000256" key="5">
    <source>
        <dbReference type="SAM" id="Phobius"/>
    </source>
</evidence>
<reference evidence="8 9" key="1">
    <citation type="submission" date="2018-10" db="EMBL/GenBank/DDBJ databases">
        <title>Genomic Encyclopedia of Archaeal and Bacterial Type Strains, Phase II (KMG-II): from individual species to whole genera.</title>
        <authorList>
            <person name="Goeker M."/>
        </authorList>
    </citation>
    <scope>NUCLEOTIDE SEQUENCE [LARGE SCALE GENOMIC DNA]</scope>
    <source>
        <strain evidence="8 9">DSM 25217</strain>
    </source>
</reference>
<dbReference type="InterPro" id="IPR004089">
    <property type="entry name" value="MCPsignal_dom"/>
</dbReference>
<dbReference type="Pfam" id="PF07238">
    <property type="entry name" value="PilZ"/>
    <property type="match status" value="1"/>
</dbReference>
<dbReference type="PANTHER" id="PTHR32089:SF112">
    <property type="entry name" value="LYSOZYME-LIKE PROTEIN-RELATED"/>
    <property type="match status" value="1"/>
</dbReference>
<dbReference type="PROSITE" id="PS50111">
    <property type="entry name" value="CHEMOTAXIS_TRANSDUC_2"/>
    <property type="match status" value="1"/>
</dbReference>
<accession>A0A3M0BWD5</accession>
<dbReference type="GO" id="GO:0016020">
    <property type="term" value="C:membrane"/>
    <property type="evidence" value="ECO:0007669"/>
    <property type="project" value="InterPro"/>
</dbReference>
<dbReference type="SMART" id="SM00304">
    <property type="entry name" value="HAMP"/>
    <property type="match status" value="1"/>
</dbReference>
<dbReference type="Gene3D" id="1.10.287.950">
    <property type="entry name" value="Methyl-accepting chemotaxis protein"/>
    <property type="match status" value="1"/>
</dbReference>
<dbReference type="Pfam" id="PF08376">
    <property type="entry name" value="NIT"/>
    <property type="match status" value="1"/>
</dbReference>
<feature type="transmembrane region" description="Helical" evidence="5">
    <location>
        <begin position="311"/>
        <end position="332"/>
    </location>
</feature>
<proteinExistence type="inferred from homology"/>
<dbReference type="PROSITE" id="PS50885">
    <property type="entry name" value="HAMP"/>
    <property type="match status" value="1"/>
</dbReference>
<keyword evidence="1 3" id="KW-0807">Transducer</keyword>
<evidence type="ECO:0000256" key="3">
    <source>
        <dbReference type="PROSITE-ProRule" id="PRU00284"/>
    </source>
</evidence>
<protein>
    <submittedName>
        <fullName evidence="8">Methyl-accepting chemotaxis protein</fullName>
    </submittedName>
</protein>
<organism evidence="8 9">
    <name type="scientific">Eilatimonas milleporae</name>
    <dbReference type="NCBI Taxonomy" id="911205"/>
    <lineage>
        <taxon>Bacteria</taxon>
        <taxon>Pseudomonadati</taxon>
        <taxon>Pseudomonadota</taxon>
        <taxon>Alphaproteobacteria</taxon>
        <taxon>Kordiimonadales</taxon>
        <taxon>Kordiimonadaceae</taxon>
        <taxon>Eilatimonas</taxon>
    </lineage>
</organism>
<feature type="domain" description="HAMP" evidence="7">
    <location>
        <begin position="334"/>
        <end position="387"/>
    </location>
</feature>
<evidence type="ECO:0000256" key="1">
    <source>
        <dbReference type="ARBA" id="ARBA00023224"/>
    </source>
</evidence>
<name>A0A3M0BWD5_9PROT</name>
<dbReference type="Pfam" id="PF00015">
    <property type="entry name" value="MCPsignal"/>
    <property type="match status" value="1"/>
</dbReference>
<sequence>MISALNALSIRSRLLVIVAVSLASVLLLSLPTILRAQQDSSDASRTLDGVMLADAASALVHELQKERGTSAGFIGAGGVGVFATRLRSQRSDTDRKLSAFQETLSQETVRSLFPTKIDDIERLLADLSAKRRAVETEEITVAGMSSYYTGVIAQLLSLFADVTASSTDSTVAVSGSALLGLLEAKERAGLERAMGANGFGVGQFAPAIGENFRRLIAQQEAFFHSFRALARPSALERLDAILTGAESKAVDRLRDIALTSFETGDTQGVTGAQWFKASSDRIDRLYLLEKDLSSQLKVRAGGRLADARSQLLMTFLLDALVVILLLGIAMMFSESIRRPIHDLIAATNKVSKGEFDTDIPYQTYRSEIGSFARNLHAFRLNLEKMEELRLKQQEEAHKAQEQERQRLENERQHALQQRIDSQKAAAEQQKAVSAGLTEMADVVETELTAMIEEVFQISKKAAESGESLVRLTGKVNKEVESARNASGSAAQNSQSVASAAEELNASIGEITTQVEGTQALVEKTSAEADEVRNSLSGLTDAARRISGVITIIGDIAEQTNLLALNATIEAARAGDAGKGFAVVASEVKSLANQTGRSSGEIQQFVEQMQQEVARSVSEIEQIAGRMAQVSERSSAVSAAVVQQSATTEEIARAVQSASSSVDDVSSQISTIAMETGSLSDIGEELGGITDQIESSLVGLKDRLTTVIDENRRRAERRRTVREEIHAPKPPIVLLFDDGSEVNGMLVDYSETGLQVVHKGASAPMTDTLADLTLAGLDMRCRVIWAQDDRVGLAFVEPEKAAVLIKSLDRAPGVKTMLRAAS</sequence>
<keyword evidence="5" id="KW-0472">Membrane</keyword>
<dbReference type="OrthoDB" id="2489132at2"/>
<evidence type="ECO:0000256" key="4">
    <source>
        <dbReference type="SAM" id="MobiDB-lite"/>
    </source>
</evidence>
<dbReference type="Gene3D" id="6.10.340.10">
    <property type="match status" value="1"/>
</dbReference>
<dbReference type="GO" id="GO:0035438">
    <property type="term" value="F:cyclic-di-GMP binding"/>
    <property type="evidence" value="ECO:0007669"/>
    <property type="project" value="InterPro"/>
</dbReference>
<gene>
    <name evidence="8" type="ORF">BXY39_3596</name>
</gene>
<evidence type="ECO:0000259" key="7">
    <source>
        <dbReference type="PROSITE" id="PS50885"/>
    </source>
</evidence>
<feature type="compositionally biased region" description="Basic and acidic residues" evidence="4">
    <location>
        <begin position="393"/>
        <end position="413"/>
    </location>
</feature>
<dbReference type="EMBL" id="REFR01000016">
    <property type="protein sequence ID" value="RMB01412.1"/>
    <property type="molecule type" value="Genomic_DNA"/>
</dbReference>
<comment type="caution">
    <text evidence="8">The sequence shown here is derived from an EMBL/GenBank/DDBJ whole genome shotgun (WGS) entry which is preliminary data.</text>
</comment>
<dbReference type="SUPFAM" id="SSF141371">
    <property type="entry name" value="PilZ domain-like"/>
    <property type="match status" value="1"/>
</dbReference>
<evidence type="ECO:0000256" key="2">
    <source>
        <dbReference type="ARBA" id="ARBA00029447"/>
    </source>
</evidence>
<dbReference type="InterPro" id="IPR009875">
    <property type="entry name" value="PilZ_domain"/>
</dbReference>
<keyword evidence="5" id="KW-0812">Transmembrane</keyword>
<feature type="region of interest" description="Disordered" evidence="4">
    <location>
        <begin position="393"/>
        <end position="423"/>
    </location>
</feature>
<dbReference type="Pfam" id="PF00672">
    <property type="entry name" value="HAMP"/>
    <property type="match status" value="1"/>
</dbReference>
<dbReference type="GO" id="GO:0007165">
    <property type="term" value="P:signal transduction"/>
    <property type="evidence" value="ECO:0007669"/>
    <property type="project" value="UniProtKB-KW"/>
</dbReference>
<evidence type="ECO:0000259" key="6">
    <source>
        <dbReference type="PROSITE" id="PS50111"/>
    </source>
</evidence>
<keyword evidence="5" id="KW-1133">Transmembrane helix</keyword>
<comment type="similarity">
    <text evidence="2">Belongs to the methyl-accepting chemotaxis (MCP) protein family.</text>
</comment>
<dbReference type="SMART" id="SM00283">
    <property type="entry name" value="MA"/>
    <property type="match status" value="1"/>
</dbReference>
<dbReference type="Proteomes" id="UP000271227">
    <property type="component" value="Unassembled WGS sequence"/>
</dbReference>